<comment type="caution">
    <text evidence="17">The sequence shown here is derived from an EMBL/GenBank/DDBJ whole genome shotgun (WGS) entry which is preliminary data.</text>
</comment>
<keyword evidence="8 14" id="KW-0812">Transmembrane</keyword>
<dbReference type="Pfam" id="PF25162">
    <property type="entry name" value="DUF7827"/>
    <property type="match status" value="1"/>
</dbReference>
<evidence type="ECO:0000256" key="3">
    <source>
        <dbReference type="ARBA" id="ARBA00009327"/>
    </source>
</evidence>
<dbReference type="RefSeq" id="WP_340603596.1">
    <property type="nucleotide sequence ID" value="NZ_JBBMXV010000002.1"/>
</dbReference>
<sequence>MSTQTHTKREKGQALFLSALMVLSVFAMSAAFAGAAAADEHEPVKEELDDMDLYQGQEIEITDLVGSTVEVHEGTSETGDVVHYLRAQNDHTLDVDELETGPHVIVDDEGTYGPFWVNEHTADIEFDSETVAQTSTSLNYESDRSDDVTLEVSSDELDGDDLQDVFGDEYNTDDDVITITEVSPGDNVGADFSDVDTGEYNFTVTVADTTVEEDLSIEVTEAVEDGAQFDSSTYSQTAGDIAEFTVEMEGDQDSAVVSLEDEDGGYWADVLVTADDGEDEVTVEFNTFEAGQDEPGVENDAFSSEDGTVNVLDERDFTTDDDGETVSEYRLLPSALDMQLYVGDDTAVDNVTSSDPATDEDDRLDLSGFDEVDVATLFLEERSIGDIDSAIAPAGSLEDLDDDVDDLNEISTAGDEVAEDDYFVVGTGVNGVFGYLDGLAENDLGDSLDLEIEQSNPDRYDSPDNVDNFNVIVDSENDQLFFVIDTEAEGLEAGAEYDVTFSVDEEYVEYYAENGADDEELETSFSVIDRDLEVTGDLDDEDRVQVENSEEANVTGESTAAAGTDVQVNLRATGDDPFHLTQTGEVDEDGVIDADFDLSGHEEGQDFTITMTDRNGAGDDVDATAEAVLVESADDHDQDPHPVTVTVTDADGEPVEDADVEIDGQTETTDSNGEATFELQHGEYDVSATHDGESASGTVTVDDESSDTGSLTLGEEDAGEINDPADDADDGVDDEDDDTGVDDDDATDADDDDATDDDAADTDDDDDPEDEEQPGFGIAVALIALLAAAGIALRNRA</sequence>
<feature type="region of interest" description="Disordered" evidence="13">
    <location>
        <begin position="633"/>
        <end position="776"/>
    </location>
</feature>
<keyword evidence="7" id="KW-0701">S-layer</keyword>
<keyword evidence="5" id="KW-0134">Cell wall</keyword>
<protein>
    <submittedName>
        <fullName evidence="17">Carboxypeptidase-like regulatory domain-containing protein</fullName>
    </submittedName>
</protein>
<reference evidence="17 18" key="1">
    <citation type="journal article" date="2019" name="Int. J. Syst. Evol. Microbiol.">
        <title>The Global Catalogue of Microorganisms (GCM) 10K type strain sequencing project: providing services to taxonomists for standard genome sequencing and annotation.</title>
        <authorList>
            <consortium name="The Broad Institute Genomics Platform"/>
            <consortium name="The Broad Institute Genome Sequencing Center for Infectious Disease"/>
            <person name="Wu L."/>
            <person name="Ma J."/>
        </authorList>
    </citation>
    <scope>NUCLEOTIDE SEQUENCE [LARGE SCALE GENOMIC DNA]</scope>
    <source>
        <strain evidence="17 18">CGMCC 1.3240</strain>
    </source>
</reference>
<evidence type="ECO:0000256" key="8">
    <source>
        <dbReference type="ARBA" id="ARBA00022692"/>
    </source>
</evidence>
<keyword evidence="18" id="KW-1185">Reference proteome</keyword>
<keyword evidence="6" id="KW-0964">Secreted</keyword>
<evidence type="ECO:0000256" key="13">
    <source>
        <dbReference type="SAM" id="MobiDB-lite"/>
    </source>
</evidence>
<comment type="similarity">
    <text evidence="3">Belongs to the halobacterial S-layer protein family.</text>
</comment>
<name>A0ABD5V0W9_9EURY</name>
<evidence type="ECO:0000259" key="16">
    <source>
        <dbReference type="Pfam" id="PF25162"/>
    </source>
</evidence>
<dbReference type="NCBIfam" id="TIGR04207">
    <property type="entry name" value="halo_sig_pep"/>
    <property type="match status" value="1"/>
</dbReference>
<dbReference type="EMBL" id="JBHSXQ010000002">
    <property type="protein sequence ID" value="MFC6905082.1"/>
    <property type="molecule type" value="Genomic_DNA"/>
</dbReference>
<evidence type="ECO:0000256" key="6">
    <source>
        <dbReference type="ARBA" id="ARBA00022525"/>
    </source>
</evidence>
<evidence type="ECO:0000256" key="12">
    <source>
        <dbReference type="ARBA" id="ARBA00023180"/>
    </source>
</evidence>
<feature type="domain" description="DUF7827" evidence="16">
    <location>
        <begin position="219"/>
        <end position="326"/>
    </location>
</feature>
<evidence type="ECO:0000313" key="17">
    <source>
        <dbReference type="EMBL" id="MFC6905082.1"/>
    </source>
</evidence>
<feature type="compositionally biased region" description="Polar residues" evidence="13">
    <location>
        <begin position="665"/>
        <end position="674"/>
    </location>
</feature>
<accession>A0ABD5V0W9</accession>
<dbReference type="NCBIfam" id="TIGR04126">
    <property type="entry name" value="PGF_CTERM"/>
    <property type="match status" value="1"/>
</dbReference>
<proteinExistence type="inferred from homology"/>
<feature type="transmembrane region" description="Helical" evidence="14">
    <location>
        <begin position="775"/>
        <end position="793"/>
    </location>
</feature>
<dbReference type="Pfam" id="PF13620">
    <property type="entry name" value="CarboxypepD_reg"/>
    <property type="match status" value="1"/>
</dbReference>
<gene>
    <name evidence="17" type="ORF">ACFQGH_07685</name>
</gene>
<evidence type="ECO:0000256" key="7">
    <source>
        <dbReference type="ARBA" id="ARBA00022601"/>
    </source>
</evidence>
<dbReference type="InterPro" id="IPR057149">
    <property type="entry name" value="DUF7827"/>
</dbReference>
<dbReference type="InterPro" id="IPR026452">
    <property type="entry name" value="Surf_glycop_sig_pep"/>
</dbReference>
<dbReference type="Proteomes" id="UP001596312">
    <property type="component" value="Unassembled WGS sequence"/>
</dbReference>
<evidence type="ECO:0000256" key="5">
    <source>
        <dbReference type="ARBA" id="ARBA00022512"/>
    </source>
</evidence>
<evidence type="ECO:0000256" key="10">
    <source>
        <dbReference type="ARBA" id="ARBA00022989"/>
    </source>
</evidence>
<evidence type="ECO:0000256" key="2">
    <source>
        <dbReference type="ARBA" id="ARBA00004237"/>
    </source>
</evidence>
<dbReference type="GO" id="GO:0030115">
    <property type="term" value="C:S-layer"/>
    <property type="evidence" value="ECO:0007669"/>
    <property type="project" value="UniProtKB-SubCell"/>
</dbReference>
<keyword evidence="11 14" id="KW-0472">Membrane</keyword>
<dbReference type="InterPro" id="IPR026371">
    <property type="entry name" value="PGF_CTERM"/>
</dbReference>
<evidence type="ECO:0000256" key="1">
    <source>
        <dbReference type="ARBA" id="ARBA00004236"/>
    </source>
</evidence>
<feature type="compositionally biased region" description="Acidic residues" evidence="13">
    <location>
        <begin position="650"/>
        <end position="664"/>
    </location>
</feature>
<keyword evidence="12" id="KW-0325">Glycoprotein</keyword>
<dbReference type="Gene3D" id="2.60.40.1120">
    <property type="entry name" value="Carboxypeptidase-like, regulatory domain"/>
    <property type="match status" value="1"/>
</dbReference>
<feature type="compositionally biased region" description="Acidic residues" evidence="13">
    <location>
        <begin position="714"/>
        <end position="773"/>
    </location>
</feature>
<evidence type="ECO:0000259" key="15">
    <source>
        <dbReference type="Pfam" id="PF18204"/>
    </source>
</evidence>
<evidence type="ECO:0000256" key="11">
    <source>
        <dbReference type="ARBA" id="ARBA00023136"/>
    </source>
</evidence>
<evidence type="ECO:0000256" key="14">
    <source>
        <dbReference type="SAM" id="Phobius"/>
    </source>
</evidence>
<keyword evidence="10 14" id="KW-1133">Transmembrane helix</keyword>
<organism evidence="17 18">
    <name type="scientific">Halalkalicoccus tibetensis</name>
    <dbReference type="NCBI Taxonomy" id="175632"/>
    <lineage>
        <taxon>Archaea</taxon>
        <taxon>Methanobacteriati</taxon>
        <taxon>Methanobacteriota</taxon>
        <taxon>Stenosarchaea group</taxon>
        <taxon>Halobacteria</taxon>
        <taxon>Halobacteriales</taxon>
        <taxon>Halococcaceae</taxon>
        <taxon>Halalkalicoccus</taxon>
    </lineage>
</organism>
<keyword evidence="9" id="KW-0732">Signal</keyword>
<evidence type="ECO:0000313" key="18">
    <source>
        <dbReference type="Proteomes" id="UP001596312"/>
    </source>
</evidence>
<dbReference type="NCBIfam" id="NF045517">
    <property type="entry name" value="halo_surf_dom"/>
    <property type="match status" value="1"/>
</dbReference>
<evidence type="ECO:0000256" key="9">
    <source>
        <dbReference type="ARBA" id="ARBA00022729"/>
    </source>
</evidence>
<dbReference type="AlphaFoldDB" id="A0ABD5V0W9"/>
<comment type="subcellular location">
    <subcellularLocation>
        <location evidence="1">Cell membrane</location>
    </subcellularLocation>
    <subcellularLocation>
        <location evidence="2">Secreted</location>
        <location evidence="2">Cell wall</location>
        <location evidence="2">S-layer</location>
    </subcellularLocation>
</comment>
<dbReference type="SUPFAM" id="SSF49464">
    <property type="entry name" value="Carboxypeptidase regulatory domain-like"/>
    <property type="match status" value="1"/>
</dbReference>
<dbReference type="Pfam" id="PF18204">
    <property type="entry name" value="PGF-CTERM"/>
    <property type="match status" value="1"/>
</dbReference>
<dbReference type="InterPro" id="IPR008969">
    <property type="entry name" value="CarboxyPept-like_regulatory"/>
</dbReference>
<feature type="domain" description="PGF-CTERM archaeal protein-sorting signal" evidence="15">
    <location>
        <begin position="773"/>
        <end position="794"/>
    </location>
</feature>
<keyword evidence="4" id="KW-1003">Cell membrane</keyword>
<feature type="compositionally biased region" description="Basic and acidic residues" evidence="13">
    <location>
        <begin position="680"/>
        <end position="693"/>
    </location>
</feature>
<dbReference type="GO" id="GO:0005886">
    <property type="term" value="C:plasma membrane"/>
    <property type="evidence" value="ECO:0007669"/>
    <property type="project" value="UniProtKB-SubCell"/>
</dbReference>
<evidence type="ECO:0000256" key="4">
    <source>
        <dbReference type="ARBA" id="ARBA00022475"/>
    </source>
</evidence>